<evidence type="ECO:0000256" key="6">
    <source>
        <dbReference type="ARBA" id="ARBA00022691"/>
    </source>
</evidence>
<keyword evidence="5 8" id="KW-0808">Transferase</keyword>
<comment type="similarity">
    <text evidence="8">Belongs to the methyltransferase superfamily.</text>
</comment>
<dbReference type="HAMAP" id="MF_00835">
    <property type="entry name" value="BioC"/>
    <property type="match status" value="1"/>
</dbReference>
<evidence type="ECO:0000313" key="11">
    <source>
        <dbReference type="Proteomes" id="UP001596506"/>
    </source>
</evidence>
<dbReference type="SUPFAM" id="SSF53335">
    <property type="entry name" value="S-adenosyl-L-methionine-dependent methyltransferases"/>
    <property type="match status" value="1"/>
</dbReference>
<evidence type="ECO:0000256" key="2">
    <source>
        <dbReference type="ARBA" id="ARBA00004746"/>
    </source>
</evidence>
<name>A0ABW2IRF2_9GAMM</name>
<dbReference type="GO" id="GO:0102130">
    <property type="term" value="F:malonyl-CoA methyltransferase activity"/>
    <property type="evidence" value="ECO:0007669"/>
    <property type="project" value="UniProtKB-EC"/>
</dbReference>
<evidence type="ECO:0000259" key="9">
    <source>
        <dbReference type="Pfam" id="PF08241"/>
    </source>
</evidence>
<evidence type="ECO:0000256" key="4">
    <source>
        <dbReference type="ARBA" id="ARBA00022603"/>
    </source>
</evidence>
<proteinExistence type="inferred from homology"/>
<organism evidence="10 11">
    <name type="scientific">Marinobacter aromaticivorans</name>
    <dbReference type="NCBI Taxonomy" id="1494078"/>
    <lineage>
        <taxon>Bacteria</taxon>
        <taxon>Pseudomonadati</taxon>
        <taxon>Pseudomonadota</taxon>
        <taxon>Gammaproteobacteria</taxon>
        <taxon>Pseudomonadales</taxon>
        <taxon>Marinobacteraceae</taxon>
        <taxon>Marinobacter</taxon>
    </lineage>
</organism>
<dbReference type="EC" id="2.1.1.197" evidence="3 8"/>
<dbReference type="NCBIfam" id="TIGR02072">
    <property type="entry name" value="BioC"/>
    <property type="match status" value="1"/>
</dbReference>
<evidence type="ECO:0000256" key="5">
    <source>
        <dbReference type="ARBA" id="ARBA00022679"/>
    </source>
</evidence>
<keyword evidence="4 8" id="KW-0489">Methyltransferase</keyword>
<dbReference type="InterPro" id="IPR011814">
    <property type="entry name" value="BioC"/>
</dbReference>
<dbReference type="Proteomes" id="UP001596506">
    <property type="component" value="Unassembled WGS sequence"/>
</dbReference>
<comment type="pathway">
    <text evidence="2 8">Cofactor biosynthesis; biotin biosynthesis.</text>
</comment>
<dbReference type="PANTHER" id="PTHR43591">
    <property type="entry name" value="METHYLTRANSFERASE"/>
    <property type="match status" value="1"/>
</dbReference>
<dbReference type="InterPro" id="IPR029063">
    <property type="entry name" value="SAM-dependent_MTases_sf"/>
</dbReference>
<evidence type="ECO:0000256" key="1">
    <source>
        <dbReference type="ARBA" id="ARBA00000852"/>
    </source>
</evidence>
<dbReference type="Pfam" id="PF08241">
    <property type="entry name" value="Methyltransf_11"/>
    <property type="match status" value="1"/>
</dbReference>
<feature type="domain" description="Methyltransferase type 11" evidence="9">
    <location>
        <begin position="63"/>
        <end position="157"/>
    </location>
</feature>
<sequence>MNAMSAANVIGTSPASKADIARGFGRARTSYESASRLQRLMGDILLETLKQRSHPNGVSGRVLDLGCGTGWYSRRLAEPGAEVTVTGLDLSADMIRHARANSSSDIAWLVADAEAIPLPDQSCELIFSNLMIQWCADPGQVLRECRRLLRPGGRLVISTLLDGTLRELDEAWQRADPGRRHINRFAPEAAFRSMVLGELPSAEIDTRTLRLPYTSPLALAAELKQLGAGYKGAGRRRTATAPGRVRAMCQHYPREPDGRVMASYEAAWVHWTCPGTGGKSQVDERGVENCRYG</sequence>
<evidence type="ECO:0000256" key="8">
    <source>
        <dbReference type="HAMAP-Rule" id="MF_00835"/>
    </source>
</evidence>
<dbReference type="InterPro" id="IPR013216">
    <property type="entry name" value="Methyltransf_11"/>
</dbReference>
<keyword evidence="6 8" id="KW-0949">S-adenosyl-L-methionine</keyword>
<evidence type="ECO:0000313" key="10">
    <source>
        <dbReference type="EMBL" id="MFC7293774.1"/>
    </source>
</evidence>
<dbReference type="Gene3D" id="3.40.50.150">
    <property type="entry name" value="Vaccinia Virus protein VP39"/>
    <property type="match status" value="1"/>
</dbReference>
<comment type="catalytic activity">
    <reaction evidence="1 8">
        <text>malonyl-[ACP] + S-adenosyl-L-methionine = malonyl-[ACP] methyl ester + S-adenosyl-L-homocysteine</text>
        <dbReference type="Rhea" id="RHEA:17105"/>
        <dbReference type="Rhea" id="RHEA-COMP:9623"/>
        <dbReference type="Rhea" id="RHEA-COMP:9954"/>
        <dbReference type="ChEBI" id="CHEBI:57856"/>
        <dbReference type="ChEBI" id="CHEBI:59789"/>
        <dbReference type="ChEBI" id="CHEBI:78449"/>
        <dbReference type="ChEBI" id="CHEBI:78845"/>
        <dbReference type="EC" id="2.1.1.197"/>
    </reaction>
</comment>
<dbReference type="GO" id="GO:0032259">
    <property type="term" value="P:methylation"/>
    <property type="evidence" value="ECO:0007669"/>
    <property type="project" value="UniProtKB-KW"/>
</dbReference>
<dbReference type="RefSeq" id="WP_100687062.1">
    <property type="nucleotide sequence ID" value="NZ_JBHTBD010000001.1"/>
</dbReference>
<dbReference type="EMBL" id="JBHTBD010000001">
    <property type="protein sequence ID" value="MFC7293774.1"/>
    <property type="molecule type" value="Genomic_DNA"/>
</dbReference>
<gene>
    <name evidence="8 10" type="primary">bioC</name>
    <name evidence="10" type="ORF">ACFQQA_03445</name>
</gene>
<evidence type="ECO:0000256" key="3">
    <source>
        <dbReference type="ARBA" id="ARBA00012327"/>
    </source>
</evidence>
<keyword evidence="11" id="KW-1185">Reference proteome</keyword>
<dbReference type="CDD" id="cd02440">
    <property type="entry name" value="AdoMet_MTases"/>
    <property type="match status" value="1"/>
</dbReference>
<reference evidence="11" key="1">
    <citation type="journal article" date="2019" name="Int. J. Syst. Evol. Microbiol.">
        <title>The Global Catalogue of Microorganisms (GCM) 10K type strain sequencing project: providing services to taxonomists for standard genome sequencing and annotation.</title>
        <authorList>
            <consortium name="The Broad Institute Genomics Platform"/>
            <consortium name="The Broad Institute Genome Sequencing Center for Infectious Disease"/>
            <person name="Wu L."/>
            <person name="Ma J."/>
        </authorList>
    </citation>
    <scope>NUCLEOTIDE SEQUENCE [LARGE SCALE GENOMIC DNA]</scope>
    <source>
        <strain evidence="11">CCUG 60559</strain>
    </source>
</reference>
<keyword evidence="7 8" id="KW-0093">Biotin biosynthesis</keyword>
<protein>
    <recommendedName>
        <fullName evidence="3 8">Malonyl-[acyl-carrier protein] O-methyltransferase</fullName>
        <shortName evidence="8">Malonyl-ACP O-methyltransferase</shortName>
        <ecNumber evidence="3 8">2.1.1.197</ecNumber>
    </recommendedName>
    <alternativeName>
        <fullName evidence="8">Biotin synthesis protein BioC</fullName>
    </alternativeName>
</protein>
<evidence type="ECO:0000256" key="7">
    <source>
        <dbReference type="ARBA" id="ARBA00022756"/>
    </source>
</evidence>
<accession>A0ABW2IRF2</accession>
<comment type="caution">
    <text evidence="10">The sequence shown here is derived from an EMBL/GenBank/DDBJ whole genome shotgun (WGS) entry which is preliminary data.</text>
</comment>
<comment type="function">
    <text evidence="8">Converts the free carboxyl group of a malonyl-thioester to its methyl ester by transfer of a methyl group from S-adenosyl-L-methionine (SAM). It allows to synthesize pimeloyl-ACP via the fatty acid synthetic pathway.</text>
</comment>